<feature type="compositionally biased region" description="Acidic residues" evidence="6">
    <location>
        <begin position="1071"/>
        <end position="1092"/>
    </location>
</feature>
<keyword evidence="3" id="KW-0862">Zinc</keyword>
<feature type="compositionally biased region" description="Low complexity" evidence="6">
    <location>
        <begin position="338"/>
        <end position="347"/>
    </location>
</feature>
<dbReference type="OrthoDB" id="661148at2759"/>
<dbReference type="Gene3D" id="2.60.40.10">
    <property type="entry name" value="Immunoglobulins"/>
    <property type="match status" value="1"/>
</dbReference>
<dbReference type="InterPro" id="IPR052260">
    <property type="entry name" value="Autophagy_Rcpt_SigReg"/>
</dbReference>
<protein>
    <recommendedName>
        <fullName evidence="7">ZZ-type domain-containing protein</fullName>
    </recommendedName>
</protein>
<feature type="coiled-coil region" evidence="5">
    <location>
        <begin position="112"/>
        <end position="139"/>
    </location>
</feature>
<feature type="region of interest" description="Disordered" evidence="6">
    <location>
        <begin position="338"/>
        <end position="380"/>
    </location>
</feature>
<organism evidence="8 9">
    <name type="scientific">Apiotrichum porosum</name>
    <dbReference type="NCBI Taxonomy" id="105984"/>
    <lineage>
        <taxon>Eukaryota</taxon>
        <taxon>Fungi</taxon>
        <taxon>Dikarya</taxon>
        <taxon>Basidiomycota</taxon>
        <taxon>Agaricomycotina</taxon>
        <taxon>Tremellomycetes</taxon>
        <taxon>Trichosporonales</taxon>
        <taxon>Trichosporonaceae</taxon>
        <taxon>Apiotrichum</taxon>
    </lineage>
</organism>
<keyword evidence="1" id="KW-0479">Metal-binding</keyword>
<dbReference type="PANTHER" id="PTHR15090">
    <property type="entry name" value="SEQUESTOSOME 1-RELATED"/>
    <property type="match status" value="1"/>
</dbReference>
<evidence type="ECO:0000313" key="8">
    <source>
        <dbReference type="EMBL" id="RSH83585.1"/>
    </source>
</evidence>
<evidence type="ECO:0000256" key="2">
    <source>
        <dbReference type="ARBA" id="ARBA00022771"/>
    </source>
</evidence>
<evidence type="ECO:0000256" key="6">
    <source>
        <dbReference type="SAM" id="MobiDB-lite"/>
    </source>
</evidence>
<dbReference type="SMART" id="SM00291">
    <property type="entry name" value="ZnF_ZZ"/>
    <property type="match status" value="3"/>
</dbReference>
<dbReference type="GeneID" id="39591816"/>
<dbReference type="CDD" id="cd02340">
    <property type="entry name" value="ZZ_NBR1_like"/>
    <property type="match status" value="2"/>
</dbReference>
<evidence type="ECO:0000256" key="4">
    <source>
        <dbReference type="PROSITE-ProRule" id="PRU00228"/>
    </source>
</evidence>
<feature type="region of interest" description="Disordered" evidence="6">
    <location>
        <begin position="1060"/>
        <end position="1092"/>
    </location>
</feature>
<dbReference type="InterPro" id="IPR043145">
    <property type="entry name" value="Znf_ZZ_sf"/>
</dbReference>
<feature type="region of interest" description="Disordered" evidence="6">
    <location>
        <begin position="233"/>
        <end position="265"/>
    </location>
</feature>
<gene>
    <name evidence="8" type="ORF">EHS24_007273</name>
</gene>
<comment type="caution">
    <text evidence="8">The sequence shown here is derived from an EMBL/GenBank/DDBJ whole genome shotgun (WGS) entry which is preliminary data.</text>
</comment>
<dbReference type="InterPro" id="IPR000433">
    <property type="entry name" value="Znf_ZZ"/>
</dbReference>
<dbReference type="RefSeq" id="XP_028477537.1">
    <property type="nucleotide sequence ID" value="XM_028622645.1"/>
</dbReference>
<dbReference type="GO" id="GO:0007032">
    <property type="term" value="P:endosome organization"/>
    <property type="evidence" value="ECO:0007669"/>
    <property type="project" value="TreeGrafter"/>
</dbReference>
<proteinExistence type="predicted"/>
<dbReference type="GO" id="GO:0035973">
    <property type="term" value="P:aggrephagy"/>
    <property type="evidence" value="ECO:0007669"/>
    <property type="project" value="TreeGrafter"/>
</dbReference>
<dbReference type="EMBL" id="RSCE01000004">
    <property type="protein sequence ID" value="RSH83585.1"/>
    <property type="molecule type" value="Genomic_DNA"/>
</dbReference>
<dbReference type="CDD" id="cd14947">
    <property type="entry name" value="NBR1_like"/>
    <property type="match status" value="1"/>
</dbReference>
<dbReference type="Gene3D" id="3.30.60.90">
    <property type="match status" value="3"/>
</dbReference>
<evidence type="ECO:0000256" key="1">
    <source>
        <dbReference type="ARBA" id="ARBA00022723"/>
    </source>
</evidence>
<dbReference type="Pfam" id="PF00569">
    <property type="entry name" value="ZZ"/>
    <property type="match status" value="2"/>
</dbReference>
<sequence>MIIIKATLRDETRRLMFDSNGFPEYDDVQQRLRAIFNLPSTAHPFWSNVLFFPDDTKPSRIKFKHHVCTAEEYKQAQQPFSRITGYPSPLLVFTVLLSSDSRMNKIRDFHRSAKLQADLAQLETDIRALEDDLVERHQLLVALEDKVEDCQLQNDDVGVGYWSDRAEEKRRSLPQLDEQLRGWRISRRNILDDLDAVRPTGLSLRQWADLEKTAENRRTEETNQELCAWQIENNDDPSSPFPPLDSVLHGAANNGRGPRPGHHPYAWDGFANLGAPPPPPPGMRPPPHVPAAIRSLFNPPENAGREIGQLLDRFLVHFQGQLVETLDDFAARIAPASAAAPSQSQDDAAPHVPGAFVTTPPTQAHAAQPSEAEEPKCKKHAKGGFRHKHITCDGCLTGIRGMRYHCLVCPDYDLCGTCLPLLHTEELHPPSHTFKAMLHRGLEERITFGGTEPTRPSQQSCRHPATCDVCDQNIIGVRWKCLECVDWDCCSSCAKSVGTTHPGHSFVKLHKATDYVSNPLSDAKANVTHPYVICDGCNDTIRGARYKCMHPSCAGTPAGYDLCEKCEAKPVPVHPEDHPMLKIKTPLRVNVQSSFDPIDKVYDDHHRRFRVPKTAPKAASPPKTKTTCNAPSAQACSSSRTVQPSAFSRGGEYAKAMDALIETMSLAGTEIRVPGGYVISKGAEQASNIASSSKAVSVKTEEEEMASLATPMAPTVASPKLIAEPAAPVIERTVTPVPVGSFPVTPVKTAPSATPIPSAPIPSWKTPEPVTFKSSGPTGRPFAQPTPPKVVDEAWECKTCTLMNPASAVDKRVVCEATKPEKRIVIEEVTKDVEVEQETVKETVTEDPITKIIAAAAPPLTKEPIGPNDIFTYVRHATIPPGTRLPAGAEFTKTWTVRHYANGSDFEFDNLKLVHKTDGALGRHCKPHVAVRREDVVNGEDVEVKVEGLIVPDQPGEEVMEMWRFEDDKGVAYGQPLRVRIHVEETNSGEASLASSSSSFVLPQAPVASQTPDEFVEVEAVSAAEFNDRLSEVAPPTPDADDVSSVFSFSDVENDVTVTAAPQTVSSTESEVSDEYDFVDESFDGETTEDGF</sequence>
<keyword evidence="9" id="KW-1185">Reference proteome</keyword>
<dbReference type="GO" id="GO:0016235">
    <property type="term" value="C:aggresome"/>
    <property type="evidence" value="ECO:0007669"/>
    <property type="project" value="TreeGrafter"/>
</dbReference>
<reference evidence="8 9" key="1">
    <citation type="submission" date="2018-11" db="EMBL/GenBank/DDBJ databases">
        <title>Genome sequence of Apiotrichum porosum DSM 27194.</title>
        <authorList>
            <person name="Aliyu H."/>
            <person name="Gorte O."/>
            <person name="Ochsenreither K."/>
        </authorList>
    </citation>
    <scope>NUCLEOTIDE SEQUENCE [LARGE SCALE GENOMIC DNA]</scope>
    <source>
        <strain evidence="8 9">DSM 27194</strain>
    </source>
</reference>
<dbReference type="GO" id="GO:0070530">
    <property type="term" value="F:K63-linked polyubiquitin modification-dependent protein binding"/>
    <property type="evidence" value="ECO:0007669"/>
    <property type="project" value="TreeGrafter"/>
</dbReference>
<evidence type="ECO:0000259" key="7">
    <source>
        <dbReference type="PROSITE" id="PS50135"/>
    </source>
</evidence>
<dbReference type="InterPro" id="IPR032350">
    <property type="entry name" value="Nbr1_FW"/>
</dbReference>
<feature type="region of interest" description="Disordered" evidence="6">
    <location>
        <begin position="749"/>
        <end position="788"/>
    </location>
</feature>
<dbReference type="PROSITE" id="PS50135">
    <property type="entry name" value="ZF_ZZ_2"/>
    <property type="match status" value="2"/>
</dbReference>
<dbReference type="InterPro" id="IPR013783">
    <property type="entry name" value="Ig-like_fold"/>
</dbReference>
<keyword evidence="2 4" id="KW-0863">Zinc-finger</keyword>
<dbReference type="STRING" id="105984.A0A427XXY9"/>
<dbReference type="SUPFAM" id="SSF57850">
    <property type="entry name" value="RING/U-box"/>
    <property type="match status" value="3"/>
</dbReference>
<feature type="domain" description="ZZ-type" evidence="7">
    <location>
        <begin position="387"/>
        <end position="442"/>
    </location>
</feature>
<dbReference type="GO" id="GO:0005080">
    <property type="term" value="F:protein kinase C binding"/>
    <property type="evidence" value="ECO:0007669"/>
    <property type="project" value="TreeGrafter"/>
</dbReference>
<keyword evidence="5" id="KW-0175">Coiled coil</keyword>
<dbReference type="PANTHER" id="PTHR15090:SF0">
    <property type="entry name" value="SEQUESTOSOME-1"/>
    <property type="match status" value="1"/>
</dbReference>
<dbReference type="CDD" id="cd02249">
    <property type="entry name" value="ZZ"/>
    <property type="match status" value="1"/>
</dbReference>
<dbReference type="Gene3D" id="4.10.1060.10">
    <property type="entry name" value="Zinc finger, RanBP2-type"/>
    <property type="match status" value="1"/>
</dbReference>
<dbReference type="GO" id="GO:0044753">
    <property type="term" value="C:amphisome"/>
    <property type="evidence" value="ECO:0007669"/>
    <property type="project" value="TreeGrafter"/>
</dbReference>
<name>A0A427XXY9_9TREE</name>
<dbReference type="Pfam" id="PF16158">
    <property type="entry name" value="N_BRCA1_IG"/>
    <property type="match status" value="1"/>
</dbReference>
<feature type="compositionally biased region" description="Low complexity" evidence="6">
    <location>
        <begin position="612"/>
        <end position="627"/>
    </location>
</feature>
<dbReference type="GO" id="GO:0000423">
    <property type="term" value="P:mitophagy"/>
    <property type="evidence" value="ECO:0007669"/>
    <property type="project" value="TreeGrafter"/>
</dbReference>
<feature type="region of interest" description="Disordered" evidence="6">
    <location>
        <begin position="612"/>
        <end position="632"/>
    </location>
</feature>
<dbReference type="Proteomes" id="UP000279236">
    <property type="component" value="Unassembled WGS sequence"/>
</dbReference>
<evidence type="ECO:0000256" key="3">
    <source>
        <dbReference type="ARBA" id="ARBA00022833"/>
    </source>
</evidence>
<dbReference type="AlphaFoldDB" id="A0A427XXY9"/>
<evidence type="ECO:0000256" key="5">
    <source>
        <dbReference type="SAM" id="Coils"/>
    </source>
</evidence>
<feature type="domain" description="ZZ-type" evidence="7">
    <location>
        <begin position="462"/>
        <end position="514"/>
    </location>
</feature>
<evidence type="ECO:0000313" key="9">
    <source>
        <dbReference type="Proteomes" id="UP000279236"/>
    </source>
</evidence>
<dbReference type="GO" id="GO:0008270">
    <property type="term" value="F:zinc ion binding"/>
    <property type="evidence" value="ECO:0007669"/>
    <property type="project" value="UniProtKB-KW"/>
</dbReference>
<accession>A0A427XXY9</accession>